<protein>
    <submittedName>
        <fullName evidence="6">HTH-type transcriptional regulator HmrR</fullName>
    </submittedName>
</protein>
<dbReference type="Pfam" id="PF09278">
    <property type="entry name" value="MerR-DNA-bind"/>
    <property type="match status" value="1"/>
</dbReference>
<dbReference type="PANTHER" id="PTHR30204:SF94">
    <property type="entry name" value="HEAVY METAL-DEPENDENT TRANSCRIPTIONAL REGULATOR HI_0293-RELATED"/>
    <property type="match status" value="1"/>
</dbReference>
<accession>A0A0M0EBG2</accession>
<sequence>MALSPRKSIASACTDADPTDTPAPASTANMLALRKSAIRSALRHDLLIGSGVSVHPPQHPPAIQRLPDESSVLMYAPCSNYRVKRQGMRSIGALGKATNTKVETIRYYERIGLLAPPQRTDGNYRTYDDEALARLSFIRRSRDLGFSLDQVRALLSLTDQGTQDCKTVDRIARDHMAEIERKIADLIALRHELSTMIESCGGGNISECRIIEALSPFDN</sequence>
<dbReference type="Pfam" id="PF00376">
    <property type="entry name" value="MerR"/>
    <property type="match status" value="1"/>
</dbReference>
<feature type="region of interest" description="Disordered" evidence="4">
    <location>
        <begin position="1"/>
        <end position="25"/>
    </location>
</feature>
<dbReference type="STRING" id="33995.KOEU_39270"/>
<evidence type="ECO:0000256" key="4">
    <source>
        <dbReference type="SAM" id="MobiDB-lite"/>
    </source>
</evidence>
<dbReference type="PANTHER" id="PTHR30204">
    <property type="entry name" value="REDOX-CYCLING DRUG-SENSING TRANSCRIPTIONAL ACTIVATOR SOXR"/>
    <property type="match status" value="1"/>
</dbReference>
<dbReference type="Gene3D" id="1.10.1660.10">
    <property type="match status" value="1"/>
</dbReference>
<dbReference type="Proteomes" id="UP000037566">
    <property type="component" value="Unassembled WGS sequence"/>
</dbReference>
<dbReference type="EMBL" id="LHUQ01000111">
    <property type="protein sequence ID" value="KON62589.1"/>
    <property type="molecule type" value="Genomic_DNA"/>
</dbReference>
<dbReference type="GO" id="GO:0003677">
    <property type="term" value="F:DNA binding"/>
    <property type="evidence" value="ECO:0007669"/>
    <property type="project" value="UniProtKB-KW"/>
</dbReference>
<dbReference type="InterPro" id="IPR009061">
    <property type="entry name" value="DNA-bd_dom_put_sf"/>
</dbReference>
<proteinExistence type="predicted"/>
<keyword evidence="2" id="KW-0238">DNA-binding</keyword>
<name>A0A0M0EBG2_KOMEU</name>
<feature type="compositionally biased region" description="Low complexity" evidence="4">
    <location>
        <begin position="10"/>
        <end position="25"/>
    </location>
</feature>
<feature type="domain" description="HTH merR-type" evidence="5">
    <location>
        <begin position="88"/>
        <end position="157"/>
    </location>
</feature>
<dbReference type="CDD" id="cd04785">
    <property type="entry name" value="HTH_CadR-PbrR-like"/>
    <property type="match status" value="1"/>
</dbReference>
<dbReference type="SMART" id="SM00422">
    <property type="entry name" value="HTH_MERR"/>
    <property type="match status" value="1"/>
</dbReference>
<dbReference type="InterPro" id="IPR047057">
    <property type="entry name" value="MerR_fam"/>
</dbReference>
<evidence type="ECO:0000256" key="2">
    <source>
        <dbReference type="ARBA" id="ARBA00023125"/>
    </source>
</evidence>
<reference evidence="6" key="1">
    <citation type="submission" date="2015-08" db="EMBL/GenBank/DDBJ databases">
        <title>Draft genome sequence of Komagataeibacter europaeus CECT 8546 a cellulose producer strain from vinegar produced by the traditional method.</title>
        <authorList>
            <person name="Poehlein A."/>
            <person name="Valera M.J."/>
            <person name="Haack F.S."/>
            <person name="Mas A."/>
            <person name="Daniel R."/>
            <person name="Streit W.R."/>
            <person name="Mateo E."/>
        </authorList>
    </citation>
    <scope>NUCLEOTIDE SEQUENCE [LARGE SCALE GENOMIC DNA]</scope>
    <source>
        <strain evidence="6">CECT 8546</strain>
    </source>
</reference>
<keyword evidence="7" id="KW-1185">Reference proteome</keyword>
<comment type="caution">
    <text evidence="6">The sequence shown here is derived from an EMBL/GenBank/DDBJ whole genome shotgun (WGS) entry which is preliminary data.</text>
</comment>
<dbReference type="AlphaFoldDB" id="A0A0M0EBG2"/>
<dbReference type="GO" id="GO:0003700">
    <property type="term" value="F:DNA-binding transcription factor activity"/>
    <property type="evidence" value="ECO:0007669"/>
    <property type="project" value="InterPro"/>
</dbReference>
<dbReference type="PROSITE" id="PS50937">
    <property type="entry name" value="HTH_MERR_2"/>
    <property type="match status" value="1"/>
</dbReference>
<keyword evidence="3" id="KW-0804">Transcription</keyword>
<dbReference type="SUPFAM" id="SSF46955">
    <property type="entry name" value="Putative DNA-binding domain"/>
    <property type="match status" value="1"/>
</dbReference>
<dbReference type="InterPro" id="IPR015358">
    <property type="entry name" value="Tscrpt_reg_MerR_DNA-bd"/>
</dbReference>
<dbReference type="InterPro" id="IPR000551">
    <property type="entry name" value="MerR-type_HTH_dom"/>
</dbReference>
<evidence type="ECO:0000256" key="3">
    <source>
        <dbReference type="ARBA" id="ARBA00023163"/>
    </source>
</evidence>
<dbReference type="PATRIC" id="fig|33995.3.peg.4353"/>
<evidence type="ECO:0000259" key="5">
    <source>
        <dbReference type="PROSITE" id="PS50937"/>
    </source>
</evidence>
<evidence type="ECO:0000256" key="1">
    <source>
        <dbReference type="ARBA" id="ARBA00023015"/>
    </source>
</evidence>
<organism evidence="6 7">
    <name type="scientific">Komagataeibacter europaeus</name>
    <name type="common">Gluconacetobacter europaeus</name>
    <dbReference type="NCBI Taxonomy" id="33995"/>
    <lineage>
        <taxon>Bacteria</taxon>
        <taxon>Pseudomonadati</taxon>
        <taxon>Pseudomonadota</taxon>
        <taxon>Alphaproteobacteria</taxon>
        <taxon>Acetobacterales</taxon>
        <taxon>Acetobacteraceae</taxon>
        <taxon>Komagataeibacter</taxon>
    </lineage>
</organism>
<keyword evidence="1" id="KW-0805">Transcription regulation</keyword>
<dbReference type="PRINTS" id="PR00040">
    <property type="entry name" value="HTHMERR"/>
</dbReference>
<evidence type="ECO:0000313" key="6">
    <source>
        <dbReference type="EMBL" id="KON62589.1"/>
    </source>
</evidence>
<evidence type="ECO:0000313" key="7">
    <source>
        <dbReference type="Proteomes" id="UP000037566"/>
    </source>
</evidence>
<gene>
    <name evidence="6" type="primary">hmrR1</name>
    <name evidence="6" type="ORF">KOEU_39270</name>
</gene>